<dbReference type="AlphaFoldDB" id="A0A3N4LWX1"/>
<gene>
    <name evidence="5" type="ORF">L211DRAFT_826789</name>
</gene>
<comment type="similarity">
    <text evidence="2">Belongs to the PhyH family.</text>
</comment>
<dbReference type="EMBL" id="ML121551">
    <property type="protein sequence ID" value="RPB22545.1"/>
    <property type="molecule type" value="Genomic_DNA"/>
</dbReference>
<dbReference type="PANTHER" id="PTHR20883:SF15">
    <property type="entry name" value="PHYTANOYL-COA DIOXYGENASE DOMAIN-CONTAINING PROTEIN 1"/>
    <property type="match status" value="1"/>
</dbReference>
<dbReference type="SUPFAM" id="SSF51197">
    <property type="entry name" value="Clavaminate synthase-like"/>
    <property type="match status" value="1"/>
</dbReference>
<evidence type="ECO:0000313" key="6">
    <source>
        <dbReference type="Proteomes" id="UP000267821"/>
    </source>
</evidence>
<dbReference type="InterPro" id="IPR008775">
    <property type="entry name" value="Phytyl_CoA_dOase-like"/>
</dbReference>
<comment type="cofactor">
    <cofactor evidence="1">
        <name>Fe cation</name>
        <dbReference type="ChEBI" id="CHEBI:24875"/>
    </cofactor>
</comment>
<dbReference type="GO" id="GO:0046872">
    <property type="term" value="F:metal ion binding"/>
    <property type="evidence" value="ECO:0007669"/>
    <property type="project" value="UniProtKB-KW"/>
</dbReference>
<proteinExistence type="inferred from homology"/>
<dbReference type="PANTHER" id="PTHR20883">
    <property type="entry name" value="PHYTANOYL-COA DIOXYGENASE DOMAIN CONTAINING 1"/>
    <property type="match status" value="1"/>
</dbReference>
<keyword evidence="4" id="KW-0408">Iron</keyword>
<dbReference type="STRING" id="1051890.A0A3N4LWX1"/>
<organism evidence="5 6">
    <name type="scientific">Terfezia boudieri ATCC MYA-4762</name>
    <dbReference type="NCBI Taxonomy" id="1051890"/>
    <lineage>
        <taxon>Eukaryota</taxon>
        <taxon>Fungi</taxon>
        <taxon>Dikarya</taxon>
        <taxon>Ascomycota</taxon>
        <taxon>Pezizomycotina</taxon>
        <taxon>Pezizomycetes</taxon>
        <taxon>Pezizales</taxon>
        <taxon>Pezizaceae</taxon>
        <taxon>Terfezia</taxon>
    </lineage>
</organism>
<evidence type="ECO:0000256" key="4">
    <source>
        <dbReference type="ARBA" id="ARBA00023004"/>
    </source>
</evidence>
<dbReference type="GO" id="GO:0051213">
    <property type="term" value="F:dioxygenase activity"/>
    <property type="evidence" value="ECO:0007669"/>
    <property type="project" value="UniProtKB-KW"/>
</dbReference>
<keyword evidence="5" id="KW-0560">Oxidoreductase</keyword>
<evidence type="ECO:0000256" key="2">
    <source>
        <dbReference type="ARBA" id="ARBA00005830"/>
    </source>
</evidence>
<keyword evidence="6" id="KW-1185">Reference proteome</keyword>
<keyword evidence="5" id="KW-0223">Dioxygenase</keyword>
<accession>A0A3N4LWX1</accession>
<reference evidence="5 6" key="1">
    <citation type="journal article" date="2018" name="Nat. Ecol. Evol.">
        <title>Pezizomycetes genomes reveal the molecular basis of ectomycorrhizal truffle lifestyle.</title>
        <authorList>
            <person name="Murat C."/>
            <person name="Payen T."/>
            <person name="Noel B."/>
            <person name="Kuo A."/>
            <person name="Morin E."/>
            <person name="Chen J."/>
            <person name="Kohler A."/>
            <person name="Krizsan K."/>
            <person name="Balestrini R."/>
            <person name="Da Silva C."/>
            <person name="Montanini B."/>
            <person name="Hainaut M."/>
            <person name="Levati E."/>
            <person name="Barry K.W."/>
            <person name="Belfiori B."/>
            <person name="Cichocki N."/>
            <person name="Clum A."/>
            <person name="Dockter R.B."/>
            <person name="Fauchery L."/>
            <person name="Guy J."/>
            <person name="Iotti M."/>
            <person name="Le Tacon F."/>
            <person name="Lindquist E.A."/>
            <person name="Lipzen A."/>
            <person name="Malagnac F."/>
            <person name="Mello A."/>
            <person name="Molinier V."/>
            <person name="Miyauchi S."/>
            <person name="Poulain J."/>
            <person name="Riccioni C."/>
            <person name="Rubini A."/>
            <person name="Sitrit Y."/>
            <person name="Splivallo R."/>
            <person name="Traeger S."/>
            <person name="Wang M."/>
            <person name="Zifcakova L."/>
            <person name="Wipf D."/>
            <person name="Zambonelli A."/>
            <person name="Paolocci F."/>
            <person name="Nowrousian M."/>
            <person name="Ottonello S."/>
            <person name="Baldrian P."/>
            <person name="Spatafora J.W."/>
            <person name="Henrissat B."/>
            <person name="Nagy L.G."/>
            <person name="Aury J.M."/>
            <person name="Wincker P."/>
            <person name="Grigoriev I.V."/>
            <person name="Bonfante P."/>
            <person name="Martin F.M."/>
        </authorList>
    </citation>
    <scope>NUCLEOTIDE SEQUENCE [LARGE SCALE GENOMIC DNA]</scope>
    <source>
        <strain evidence="5 6">ATCC MYA-4762</strain>
    </source>
</reference>
<keyword evidence="3" id="KW-0479">Metal-binding</keyword>
<dbReference type="InParanoid" id="A0A3N4LWX1"/>
<evidence type="ECO:0000313" key="5">
    <source>
        <dbReference type="EMBL" id="RPB22545.1"/>
    </source>
</evidence>
<dbReference type="Proteomes" id="UP000267821">
    <property type="component" value="Unassembled WGS sequence"/>
</dbReference>
<dbReference type="Pfam" id="PF05721">
    <property type="entry name" value="PhyH"/>
    <property type="match status" value="1"/>
</dbReference>
<evidence type="ECO:0000256" key="3">
    <source>
        <dbReference type="ARBA" id="ARBA00022723"/>
    </source>
</evidence>
<dbReference type="Gene3D" id="2.60.120.620">
    <property type="entry name" value="q2cbj1_9rhob like domain"/>
    <property type="match status" value="1"/>
</dbReference>
<protein>
    <submittedName>
        <fullName evidence="5">Phytanoyl-CoA dioxygenase</fullName>
    </submittedName>
</protein>
<dbReference type="OrthoDB" id="445007at2759"/>
<name>A0A3N4LWX1_9PEZI</name>
<sequence>MAQGLTSEQVGFFHKNGYLLLPNELSADTVKTLLERSHQLLKEFSLEGHPMTKFTTSMDGENGDGRKHVGDEYFLQSGDKVRFFFEEDAFDKQGNLMKPKERAINKIGHGLHMQEPLFREVTLSLRNRAIAKDLTSDNTLGPNPVVLQSMIICKQPEIGGAVRSHQDSTFLYTDPCSAVGFWYALEDCTVSNGCLSFAPGSHLWEPIQKRFVRMKEADGSEGAGFIDLPAGKGNGLPKGAKAREDTGEVPDENFVNGEVKAGTLVLIHGNVVHKSSKNSSEKSRYIYTFHSISGDYEYDKLNWLQPGPEGFSRLEDVVS</sequence>
<evidence type="ECO:0000256" key="1">
    <source>
        <dbReference type="ARBA" id="ARBA00001962"/>
    </source>
</evidence>